<evidence type="ECO:0000313" key="8">
    <source>
        <dbReference type="EMBL" id="SFQ80210.1"/>
    </source>
</evidence>
<keyword evidence="3 4" id="KW-0720">Serine protease</keyword>
<reference evidence="9" key="1">
    <citation type="submission" date="2016-10" db="EMBL/GenBank/DDBJ databases">
        <authorList>
            <person name="Varghese N."/>
            <person name="Submissions S."/>
        </authorList>
    </citation>
    <scope>NUCLEOTIDE SEQUENCE [LARGE SCALE GENOMIC DNA]</scope>
    <source>
        <strain evidence="9">OR362-8,ATCC BAA-1266,JCM 13504</strain>
    </source>
</reference>
<feature type="active site" description="Charge relay system" evidence="4">
    <location>
        <position position="283"/>
    </location>
</feature>
<proteinExistence type="inferred from homology"/>
<accession>A0A1I6BGY6</accession>
<dbReference type="STRING" id="1227077.SAMN04515668_4554"/>
<name>A0A1I6BGY6_HYMAR</name>
<feature type="chain" id="PRO_5011550363" evidence="6">
    <location>
        <begin position="25"/>
        <end position="738"/>
    </location>
</feature>
<dbReference type="Proteomes" id="UP000199029">
    <property type="component" value="Unassembled WGS sequence"/>
</dbReference>
<evidence type="ECO:0000313" key="9">
    <source>
        <dbReference type="Proteomes" id="UP000199029"/>
    </source>
</evidence>
<dbReference type="Gene3D" id="3.40.50.200">
    <property type="entry name" value="Peptidase S8/S53 domain"/>
    <property type="match status" value="1"/>
</dbReference>
<dbReference type="PANTHER" id="PTHR42884:SF14">
    <property type="entry name" value="NEUROENDOCRINE CONVERTASE 1"/>
    <property type="match status" value="1"/>
</dbReference>
<evidence type="ECO:0000259" key="7">
    <source>
        <dbReference type="Pfam" id="PF00082"/>
    </source>
</evidence>
<protein>
    <submittedName>
        <fullName evidence="8">Por secretion system C-terminal sorting domain-containing protein</fullName>
    </submittedName>
</protein>
<sequence>MSSSTRLIRGIFLFFFLPTATCFAQEYASYHKGKKVYYEPSTSQVLVKFKDAATLARREKAAPMLGSNAMRSLAALPGVSLLDIAPGKTKASIRDLVTQYLADPDVTQAAPILLDEKGKPFGAVNDQFIVKLKPSTSTSGLHQLLAQTGTAIDHQSDFDAKTYYLKVDKKKGDAMTLANRFHESGLFEYSEPNFVLFIEKTTNDPFYAQQYALNNTGQMGGFNDADMDVAEAWGITTGDNTIRIAVLDDGVELNHPDLRSNLLAGFDATGQGTGGAPTQNDSHGTACAGIVGAQANNGIGIAGVAYSSRIVPVRVFTGTSTIFDITTAEWMASGIDWAWQNNRADVLSLSFRVSVGQQAVIDALNRAVTQGRNGLGCIVLAATGNQDSPLDFPASEPSVIAVGATTHRDQRANFSNFGTGLDLVAPGENIYTSDRQGTAGYSTTDYLSNFTGTSAACPNAAGVAALILSVNPSLTQLQARQILESSADKTGGYTYIPGTGENTSLSWNSEMGYGRVNAYKATLQALCTNPSPISGNWHSSTNPYNQTTPLQTSQTVPSGNVTVQVGAKPSVGTTYSFSAQRILFNSPPPTVYQSSPGSNVATFAIGPSGTANERVYLDVTATNPDACSSTTTTFYFFVIRNYYMVSSNPTSSDVILQNTDPNTSPQIVTSSSPATNADVPNDELFEACLYNSYGKLVKTGKSQKGRVKFDVRDLPEGFYILRAGSGKQTYTEHVQIAH</sequence>
<dbReference type="InterPro" id="IPR000209">
    <property type="entry name" value="Peptidase_S8/S53_dom"/>
</dbReference>
<keyword evidence="2 4" id="KW-0378">Hydrolase</keyword>
<keyword evidence="9" id="KW-1185">Reference proteome</keyword>
<organism evidence="8 9">
    <name type="scientific">Hymenobacter arizonensis</name>
    <name type="common">Siccationidurans arizonensis</name>
    <dbReference type="NCBI Taxonomy" id="1227077"/>
    <lineage>
        <taxon>Bacteria</taxon>
        <taxon>Pseudomonadati</taxon>
        <taxon>Bacteroidota</taxon>
        <taxon>Cytophagia</taxon>
        <taxon>Cytophagales</taxon>
        <taxon>Hymenobacteraceae</taxon>
        <taxon>Hymenobacter</taxon>
    </lineage>
</organism>
<dbReference type="InterPro" id="IPR023828">
    <property type="entry name" value="Peptidase_S8_Ser-AS"/>
</dbReference>
<dbReference type="PROSITE" id="PS00136">
    <property type="entry name" value="SUBTILASE_ASP"/>
    <property type="match status" value="1"/>
</dbReference>
<keyword evidence="1 4" id="KW-0645">Protease</keyword>
<dbReference type="AlphaFoldDB" id="A0A1I6BGY6"/>
<keyword evidence="6" id="KW-0732">Signal</keyword>
<dbReference type="InterPro" id="IPR023827">
    <property type="entry name" value="Peptidase_S8_Asp-AS"/>
</dbReference>
<dbReference type="GO" id="GO:0004252">
    <property type="term" value="F:serine-type endopeptidase activity"/>
    <property type="evidence" value="ECO:0007669"/>
    <property type="project" value="UniProtKB-UniRule"/>
</dbReference>
<gene>
    <name evidence="8" type="ORF">SAMN04515668_4554</name>
</gene>
<evidence type="ECO:0000256" key="1">
    <source>
        <dbReference type="ARBA" id="ARBA00022670"/>
    </source>
</evidence>
<evidence type="ECO:0000256" key="4">
    <source>
        <dbReference type="PROSITE-ProRule" id="PRU01240"/>
    </source>
</evidence>
<dbReference type="Pfam" id="PF00082">
    <property type="entry name" value="Peptidase_S8"/>
    <property type="match status" value="1"/>
</dbReference>
<dbReference type="GO" id="GO:0016485">
    <property type="term" value="P:protein processing"/>
    <property type="evidence" value="ECO:0007669"/>
    <property type="project" value="TreeGrafter"/>
</dbReference>
<dbReference type="PRINTS" id="PR00723">
    <property type="entry name" value="SUBTILISIN"/>
</dbReference>
<dbReference type="InterPro" id="IPR015500">
    <property type="entry name" value="Peptidase_S8_subtilisin-rel"/>
</dbReference>
<dbReference type="PROSITE" id="PS00138">
    <property type="entry name" value="SUBTILASE_SER"/>
    <property type="match status" value="1"/>
</dbReference>
<feature type="domain" description="Peptidase S8/S53" evidence="7">
    <location>
        <begin position="240"/>
        <end position="514"/>
    </location>
</feature>
<dbReference type="CDD" id="cd07498">
    <property type="entry name" value="Peptidases_S8_15"/>
    <property type="match status" value="1"/>
</dbReference>
<feature type="active site" description="Charge relay system" evidence="4">
    <location>
        <position position="454"/>
    </location>
</feature>
<dbReference type="PROSITE" id="PS00137">
    <property type="entry name" value="SUBTILASE_HIS"/>
    <property type="match status" value="1"/>
</dbReference>
<dbReference type="GO" id="GO:0016020">
    <property type="term" value="C:membrane"/>
    <property type="evidence" value="ECO:0007669"/>
    <property type="project" value="TreeGrafter"/>
</dbReference>
<evidence type="ECO:0000256" key="3">
    <source>
        <dbReference type="ARBA" id="ARBA00022825"/>
    </source>
</evidence>
<evidence type="ECO:0000256" key="6">
    <source>
        <dbReference type="SAM" id="SignalP"/>
    </source>
</evidence>
<evidence type="ECO:0000256" key="2">
    <source>
        <dbReference type="ARBA" id="ARBA00022801"/>
    </source>
</evidence>
<dbReference type="RefSeq" id="WP_092678586.1">
    <property type="nucleotide sequence ID" value="NZ_FOXS01000008.1"/>
</dbReference>
<dbReference type="PROSITE" id="PS51892">
    <property type="entry name" value="SUBTILASE"/>
    <property type="match status" value="1"/>
</dbReference>
<dbReference type="InterPro" id="IPR036852">
    <property type="entry name" value="Peptidase_S8/S53_dom_sf"/>
</dbReference>
<dbReference type="PANTHER" id="PTHR42884">
    <property type="entry name" value="PROPROTEIN CONVERTASE SUBTILISIN/KEXIN-RELATED"/>
    <property type="match status" value="1"/>
</dbReference>
<feature type="signal peptide" evidence="6">
    <location>
        <begin position="1"/>
        <end position="24"/>
    </location>
</feature>
<feature type="active site" description="Charge relay system" evidence="4">
    <location>
        <position position="248"/>
    </location>
</feature>
<evidence type="ECO:0000256" key="5">
    <source>
        <dbReference type="RuleBase" id="RU003355"/>
    </source>
</evidence>
<comment type="similarity">
    <text evidence="4 5">Belongs to the peptidase S8 family.</text>
</comment>
<dbReference type="OrthoDB" id="9798386at2"/>
<dbReference type="InterPro" id="IPR034054">
    <property type="entry name" value="Pep_S8_PrcA"/>
</dbReference>
<dbReference type="SUPFAM" id="SSF52743">
    <property type="entry name" value="Subtilisin-like"/>
    <property type="match status" value="1"/>
</dbReference>
<dbReference type="InterPro" id="IPR022398">
    <property type="entry name" value="Peptidase_S8_His-AS"/>
</dbReference>
<dbReference type="EMBL" id="FOXS01000008">
    <property type="protein sequence ID" value="SFQ80210.1"/>
    <property type="molecule type" value="Genomic_DNA"/>
</dbReference>